<sequence>MLMLMLMLNYSDEVEVGCYIFECRRTAVKVGLVKGAHVTTRPMTTLAFRALGLPLGLDHSYFYEKSCGVRGLIDPGPGLPRFGRKRSGPIGDGMGSNTGSAAAHLSTAGDGTGLKAGQLGNETARRFGRCCGLSGYRLAVARNGERSTRASWSDGIEERADQQRREWVASQGDIYLIHRAYEHHNSMIEEKKYAPSNSRPPFFRWFTSRIRLARGLVREGGGPHLLVNVVVAGMCMLVPNVGYCSPPTCKIGSTSWEASCVSAIGSGGSRINWSVMVECPGIEHSVRTKLEEHSGEWTRLARIYRQFVQKLVYAGCQTFGTSTMSERLHHHPECSEGTKTDGSRLHVASGPDSGAKYIPGTISPKNNLAARYLYHHSLGVSRHSRPTGDESPPPAIIRYAYGTQIQVIRLKYYTDVAMVKLGDVPPTRQGLTTVLHCSGQ</sequence>
<keyword evidence="3" id="KW-1185">Reference proteome</keyword>
<organism evidence="2 3">
    <name type="scientific">Boletus edulis BED1</name>
    <dbReference type="NCBI Taxonomy" id="1328754"/>
    <lineage>
        <taxon>Eukaryota</taxon>
        <taxon>Fungi</taxon>
        <taxon>Dikarya</taxon>
        <taxon>Basidiomycota</taxon>
        <taxon>Agaricomycotina</taxon>
        <taxon>Agaricomycetes</taxon>
        <taxon>Agaricomycetidae</taxon>
        <taxon>Boletales</taxon>
        <taxon>Boletineae</taxon>
        <taxon>Boletaceae</taxon>
        <taxon>Boletoideae</taxon>
        <taxon>Boletus</taxon>
    </lineage>
</organism>
<proteinExistence type="predicted"/>
<comment type="caution">
    <text evidence="2">The sequence shown here is derived from an EMBL/GenBank/DDBJ whole genome shotgun (WGS) entry which is preliminary data.</text>
</comment>
<evidence type="ECO:0000256" key="1">
    <source>
        <dbReference type="SAM" id="MobiDB-lite"/>
    </source>
</evidence>
<name>A0AAD4BT24_BOLED</name>
<dbReference type="EMBL" id="WHUW01000014">
    <property type="protein sequence ID" value="KAF8439387.1"/>
    <property type="molecule type" value="Genomic_DNA"/>
</dbReference>
<evidence type="ECO:0000313" key="3">
    <source>
        <dbReference type="Proteomes" id="UP001194468"/>
    </source>
</evidence>
<feature type="compositionally biased region" description="Basic and acidic residues" evidence="1">
    <location>
        <begin position="331"/>
        <end position="344"/>
    </location>
</feature>
<dbReference type="AlphaFoldDB" id="A0AAD4BT24"/>
<feature type="region of interest" description="Disordered" evidence="1">
    <location>
        <begin position="330"/>
        <end position="359"/>
    </location>
</feature>
<protein>
    <submittedName>
        <fullName evidence="2">Uncharacterized protein</fullName>
    </submittedName>
</protein>
<evidence type="ECO:0000313" key="2">
    <source>
        <dbReference type="EMBL" id="KAF8439387.1"/>
    </source>
</evidence>
<dbReference type="Proteomes" id="UP001194468">
    <property type="component" value="Unassembled WGS sequence"/>
</dbReference>
<gene>
    <name evidence="2" type="ORF">L210DRAFT_3504500</name>
</gene>
<reference evidence="2" key="2">
    <citation type="journal article" date="2020" name="Nat. Commun.">
        <title>Large-scale genome sequencing of mycorrhizal fungi provides insights into the early evolution of symbiotic traits.</title>
        <authorList>
            <person name="Miyauchi S."/>
            <person name="Kiss E."/>
            <person name="Kuo A."/>
            <person name="Drula E."/>
            <person name="Kohler A."/>
            <person name="Sanchez-Garcia M."/>
            <person name="Morin E."/>
            <person name="Andreopoulos B."/>
            <person name="Barry K.W."/>
            <person name="Bonito G."/>
            <person name="Buee M."/>
            <person name="Carver A."/>
            <person name="Chen C."/>
            <person name="Cichocki N."/>
            <person name="Clum A."/>
            <person name="Culley D."/>
            <person name="Crous P.W."/>
            <person name="Fauchery L."/>
            <person name="Girlanda M."/>
            <person name="Hayes R.D."/>
            <person name="Keri Z."/>
            <person name="LaButti K."/>
            <person name="Lipzen A."/>
            <person name="Lombard V."/>
            <person name="Magnuson J."/>
            <person name="Maillard F."/>
            <person name="Murat C."/>
            <person name="Nolan M."/>
            <person name="Ohm R.A."/>
            <person name="Pangilinan J."/>
            <person name="Pereira M.F."/>
            <person name="Perotto S."/>
            <person name="Peter M."/>
            <person name="Pfister S."/>
            <person name="Riley R."/>
            <person name="Sitrit Y."/>
            <person name="Stielow J.B."/>
            <person name="Szollosi G."/>
            <person name="Zifcakova L."/>
            <person name="Stursova M."/>
            <person name="Spatafora J.W."/>
            <person name="Tedersoo L."/>
            <person name="Vaario L.M."/>
            <person name="Yamada A."/>
            <person name="Yan M."/>
            <person name="Wang P."/>
            <person name="Xu J."/>
            <person name="Bruns T."/>
            <person name="Baldrian P."/>
            <person name="Vilgalys R."/>
            <person name="Dunand C."/>
            <person name="Henrissat B."/>
            <person name="Grigoriev I.V."/>
            <person name="Hibbett D."/>
            <person name="Nagy L.G."/>
            <person name="Martin F.M."/>
        </authorList>
    </citation>
    <scope>NUCLEOTIDE SEQUENCE</scope>
    <source>
        <strain evidence="2">BED1</strain>
    </source>
</reference>
<reference evidence="2" key="1">
    <citation type="submission" date="2019-10" db="EMBL/GenBank/DDBJ databases">
        <authorList>
            <consortium name="DOE Joint Genome Institute"/>
            <person name="Kuo A."/>
            <person name="Miyauchi S."/>
            <person name="Kiss E."/>
            <person name="Drula E."/>
            <person name="Kohler A."/>
            <person name="Sanchez-Garcia M."/>
            <person name="Andreopoulos B."/>
            <person name="Barry K.W."/>
            <person name="Bonito G."/>
            <person name="Buee M."/>
            <person name="Carver A."/>
            <person name="Chen C."/>
            <person name="Cichocki N."/>
            <person name="Clum A."/>
            <person name="Culley D."/>
            <person name="Crous P.W."/>
            <person name="Fauchery L."/>
            <person name="Girlanda M."/>
            <person name="Hayes R."/>
            <person name="Keri Z."/>
            <person name="LaButti K."/>
            <person name="Lipzen A."/>
            <person name="Lombard V."/>
            <person name="Magnuson J."/>
            <person name="Maillard F."/>
            <person name="Morin E."/>
            <person name="Murat C."/>
            <person name="Nolan M."/>
            <person name="Ohm R."/>
            <person name="Pangilinan J."/>
            <person name="Pereira M."/>
            <person name="Perotto S."/>
            <person name="Peter M."/>
            <person name="Riley R."/>
            <person name="Sitrit Y."/>
            <person name="Stielow B."/>
            <person name="Szollosi G."/>
            <person name="Zifcakova L."/>
            <person name="Stursova M."/>
            <person name="Spatafora J.W."/>
            <person name="Tedersoo L."/>
            <person name="Vaario L.-M."/>
            <person name="Yamada A."/>
            <person name="Yan M."/>
            <person name="Wang P."/>
            <person name="Xu J."/>
            <person name="Bruns T."/>
            <person name="Baldrian P."/>
            <person name="Vilgalys R."/>
            <person name="Henrissat B."/>
            <person name="Grigoriev I.V."/>
            <person name="Hibbett D."/>
            <person name="Nagy L.G."/>
            <person name="Martin F.M."/>
        </authorList>
    </citation>
    <scope>NUCLEOTIDE SEQUENCE</scope>
    <source>
        <strain evidence="2">BED1</strain>
    </source>
</reference>
<accession>A0AAD4BT24</accession>